<dbReference type="eggNOG" id="arCOG04290">
    <property type="taxonomic scope" value="Archaea"/>
</dbReference>
<dbReference type="RefSeq" id="WP_012965338.1">
    <property type="nucleotide sequence ID" value="NC_013849.1"/>
</dbReference>
<evidence type="ECO:0000313" key="3">
    <source>
        <dbReference type="Proteomes" id="UP000002613"/>
    </source>
</evidence>
<dbReference type="AlphaFoldDB" id="D3RWY2"/>
<protein>
    <recommendedName>
        <fullName evidence="1">Mut7-C RNAse domain-containing protein</fullName>
    </recommendedName>
</protein>
<dbReference type="EMBL" id="CP001899">
    <property type="protein sequence ID" value="ADC64995.1"/>
    <property type="molecule type" value="Genomic_DNA"/>
</dbReference>
<name>D3RWY2_FERPA</name>
<feature type="domain" description="Mut7-C RNAse" evidence="1">
    <location>
        <begin position="10"/>
        <end position="158"/>
    </location>
</feature>
<dbReference type="PANTHER" id="PTHR39081:SF1">
    <property type="entry name" value="MUT7-C RNASE DOMAIN-CONTAINING PROTEIN"/>
    <property type="match status" value="1"/>
</dbReference>
<dbReference type="HOGENOM" id="CLU_112469_1_0_2"/>
<dbReference type="KEGG" id="fpl:Ferp_0827"/>
<dbReference type="OrthoDB" id="1266at2157"/>
<sequence length="170" mass="20049">MKGGGEKLNKFIVDRMLGKLATWLRISGYDTLYVGDFNVEDEDKFLLEEHRDRVLLTRDKQLYEASVKSGRKAILITSDSVEEQLKQMKKLGVEIKIVMDRCSVCNSLLRKPSDEEALRVMKREGISEDLRKKYELWYCEKCDKLYWMGSHWRNMVKFLKKIEDDNSVSR</sequence>
<dbReference type="InterPro" id="IPR002782">
    <property type="entry name" value="Mut7-C_RNAse_dom"/>
</dbReference>
<organism evidence="2 3">
    <name type="scientific">Ferroglobus placidus (strain DSM 10642 / AEDII12DO)</name>
    <dbReference type="NCBI Taxonomy" id="589924"/>
    <lineage>
        <taxon>Archaea</taxon>
        <taxon>Methanobacteriati</taxon>
        <taxon>Methanobacteriota</taxon>
        <taxon>Archaeoglobi</taxon>
        <taxon>Archaeoglobales</taxon>
        <taxon>Archaeoglobaceae</taxon>
        <taxon>Ferroglobus</taxon>
    </lineage>
</organism>
<dbReference type="STRING" id="589924.Ferp_0827"/>
<dbReference type="Pfam" id="PF01927">
    <property type="entry name" value="Mut7-C"/>
    <property type="match status" value="1"/>
</dbReference>
<reference evidence="3" key="1">
    <citation type="submission" date="2010-02" db="EMBL/GenBank/DDBJ databases">
        <title>Complete sequence of Ferroglobus placidus DSM 10642.</title>
        <authorList>
            <consortium name="US DOE Joint Genome Institute"/>
            <person name="Lucas S."/>
            <person name="Copeland A."/>
            <person name="Lapidus A."/>
            <person name="Cheng J.-F."/>
            <person name="Bruce D."/>
            <person name="Goodwin L."/>
            <person name="Pitluck S."/>
            <person name="Saunders E."/>
            <person name="Brettin T."/>
            <person name="Detter J.C."/>
            <person name="Han C."/>
            <person name="Tapia R."/>
            <person name="Larimer F."/>
            <person name="Land M."/>
            <person name="Hauser L."/>
            <person name="Kyrpides N."/>
            <person name="Ivanova N."/>
            <person name="Holmes D."/>
            <person name="Lovley D."/>
            <person name="Kyrpides N."/>
            <person name="Anderson I.J."/>
            <person name="Woyke T."/>
        </authorList>
    </citation>
    <scope>NUCLEOTIDE SEQUENCE [LARGE SCALE GENOMIC DNA]</scope>
    <source>
        <strain evidence="3">DSM 10642 / AEDII12DO</strain>
    </source>
</reference>
<dbReference type="PANTHER" id="PTHR39081">
    <property type="entry name" value="MUT7-C DOMAIN-CONTAINING PROTEIN"/>
    <property type="match status" value="1"/>
</dbReference>
<keyword evidence="3" id="KW-1185">Reference proteome</keyword>
<gene>
    <name evidence="2" type="ordered locus">Ferp_0827</name>
</gene>
<reference evidence="2 3" key="2">
    <citation type="journal article" date="2011" name="Stand. Genomic Sci.">
        <title>Complete genome sequence of Ferroglobus placidus AEDII12DO.</title>
        <authorList>
            <person name="Anderson I."/>
            <person name="Risso C."/>
            <person name="Holmes D."/>
            <person name="Lucas S."/>
            <person name="Copeland A."/>
            <person name="Lapidus A."/>
            <person name="Cheng J.F."/>
            <person name="Bruce D."/>
            <person name="Goodwin L."/>
            <person name="Pitluck S."/>
            <person name="Saunders E."/>
            <person name="Brettin T."/>
            <person name="Detter J.C."/>
            <person name="Han C."/>
            <person name="Tapia R."/>
            <person name="Larimer F."/>
            <person name="Land M."/>
            <person name="Hauser L."/>
            <person name="Woyke T."/>
            <person name="Lovley D."/>
            <person name="Kyrpides N."/>
            <person name="Ivanova N."/>
        </authorList>
    </citation>
    <scope>NUCLEOTIDE SEQUENCE [LARGE SCALE GENOMIC DNA]</scope>
    <source>
        <strain evidence="3">DSM 10642 / AEDII12DO</strain>
    </source>
</reference>
<proteinExistence type="predicted"/>
<dbReference type="GeneID" id="8778333"/>
<dbReference type="PaxDb" id="589924-Ferp_0827"/>
<accession>D3RWY2</accession>
<dbReference type="Proteomes" id="UP000002613">
    <property type="component" value="Chromosome"/>
</dbReference>
<evidence type="ECO:0000259" key="1">
    <source>
        <dbReference type="Pfam" id="PF01927"/>
    </source>
</evidence>
<evidence type="ECO:0000313" key="2">
    <source>
        <dbReference type="EMBL" id="ADC64995.1"/>
    </source>
</evidence>